<proteinExistence type="predicted"/>
<evidence type="ECO:0000313" key="2">
    <source>
        <dbReference type="Proteomes" id="UP000176834"/>
    </source>
</evidence>
<sequence length="335" mass="37877">MVEFDRKRLKILPLVERENKMTLADVKRLEDSICTKDLNPITKMDIEILAERLIQRRHRGRQVIWLMGAHVLRRGNSRYIIDLMKQGFLTHIASNMAVAIHDFELSHIGATLEDVEFYIKDGRFGNWEETGQYLNEAIFTGYKDGIGLGRAIGRMINSSSSQEMPHREISIFNTAYELDIPITVHKGIGYDITDQHPAANFEAIGKTSGLDFLEFASAIFQLEDGVFLNLGSSVMGPEVYLKALSMARNVAGQEGREIKRFTTAVFDMVSLGNWKEEPSLVDYKKPGAMSDSRYYFRPLKSVLVRTVKDGGESFYIQGDFSLTVPLLCQHLKGVA</sequence>
<evidence type="ECO:0008006" key="3">
    <source>
        <dbReference type="Google" id="ProtNLM"/>
    </source>
</evidence>
<protein>
    <recommendedName>
        <fullName evidence="3">Deoxyhypusine synthase</fullName>
    </recommendedName>
</protein>
<reference evidence="1 2" key="1">
    <citation type="journal article" date="2016" name="Nat. Commun.">
        <title>Thousands of microbial genomes shed light on interconnected biogeochemical processes in an aquifer system.</title>
        <authorList>
            <person name="Anantharaman K."/>
            <person name="Brown C.T."/>
            <person name="Hug L.A."/>
            <person name="Sharon I."/>
            <person name="Castelle C.J."/>
            <person name="Probst A.J."/>
            <person name="Thomas B.C."/>
            <person name="Singh A."/>
            <person name="Wilkins M.J."/>
            <person name="Karaoz U."/>
            <person name="Brodie E.L."/>
            <person name="Williams K.H."/>
            <person name="Hubbard S.S."/>
            <person name="Banfield J.F."/>
        </authorList>
    </citation>
    <scope>NUCLEOTIDE SEQUENCE [LARGE SCALE GENOMIC DNA]</scope>
</reference>
<dbReference type="AlphaFoldDB" id="A0A1F8F3M5"/>
<comment type="caution">
    <text evidence="1">The sequence shown here is derived from an EMBL/GenBank/DDBJ whole genome shotgun (WGS) entry which is preliminary data.</text>
</comment>
<evidence type="ECO:0000313" key="1">
    <source>
        <dbReference type="EMBL" id="OGN07744.1"/>
    </source>
</evidence>
<dbReference type="Proteomes" id="UP000176834">
    <property type="component" value="Unassembled WGS sequence"/>
</dbReference>
<organism evidence="1 2">
    <name type="scientific">Candidatus Yanofskybacteria bacterium RIFCSPHIGHO2_02_FULL_38_22b</name>
    <dbReference type="NCBI Taxonomy" id="1802673"/>
    <lineage>
        <taxon>Bacteria</taxon>
        <taxon>Candidatus Yanofskyibacteriota</taxon>
    </lineage>
</organism>
<accession>A0A1F8F3M5</accession>
<name>A0A1F8F3M5_9BACT</name>
<dbReference type="EMBL" id="MGJN01000001">
    <property type="protein sequence ID" value="OGN07744.1"/>
    <property type="molecule type" value="Genomic_DNA"/>
</dbReference>
<dbReference type="Gene3D" id="3.40.50.10690">
    <property type="entry name" value="putative lor/sdh protein like domains"/>
    <property type="match status" value="1"/>
</dbReference>
<gene>
    <name evidence="1" type="ORF">A3B86_02595</name>
</gene>